<dbReference type="AlphaFoldDB" id="A0A0A0D607"/>
<comment type="subcellular location">
    <subcellularLocation>
        <location evidence="5">Cytoplasm</location>
    </subcellularLocation>
</comment>
<dbReference type="InterPro" id="IPR023149">
    <property type="entry name" value="Trans_acon_MeTrfase_C"/>
</dbReference>
<dbReference type="PANTHER" id="PTHR43861">
    <property type="entry name" value="TRANS-ACONITATE 2-METHYLTRANSFERASE-RELATED"/>
    <property type="match status" value="1"/>
</dbReference>
<dbReference type="GO" id="GO:0032259">
    <property type="term" value="P:methylation"/>
    <property type="evidence" value="ECO:0007669"/>
    <property type="project" value="UniProtKB-KW"/>
</dbReference>
<reference evidence="7 8" key="1">
    <citation type="submission" date="2014-01" db="EMBL/GenBank/DDBJ databases">
        <title>Genome sequence determination for a cystic fibrosis isolate, Inquilinus limosus.</title>
        <authorList>
            <person name="Pino M."/>
            <person name="Di Conza J."/>
            <person name="Gutkind G."/>
        </authorList>
    </citation>
    <scope>NUCLEOTIDE SEQUENCE [LARGE SCALE GENOMIC DNA]</scope>
    <source>
        <strain evidence="7 8">MP06</strain>
    </source>
</reference>
<comment type="catalytic activity">
    <reaction evidence="5">
        <text>trans-aconitate + S-adenosyl-L-methionine = (E)-3-(methoxycarbonyl)pent-2-enedioate + S-adenosyl-L-homocysteine</text>
        <dbReference type="Rhea" id="RHEA:14969"/>
        <dbReference type="ChEBI" id="CHEBI:15708"/>
        <dbReference type="ChEBI" id="CHEBI:57470"/>
        <dbReference type="ChEBI" id="CHEBI:57856"/>
        <dbReference type="ChEBI" id="CHEBI:59789"/>
        <dbReference type="EC" id="2.1.1.144"/>
    </reaction>
</comment>
<dbReference type="OrthoDB" id="9795085at2"/>
<dbReference type="RefSeq" id="WP_034836155.1">
    <property type="nucleotide sequence ID" value="NZ_JANX01000118.1"/>
</dbReference>
<accession>A0A0A0D607</accession>
<keyword evidence="3 5" id="KW-0808">Transferase</keyword>
<evidence type="ECO:0000259" key="6">
    <source>
        <dbReference type="Pfam" id="PF13649"/>
    </source>
</evidence>
<evidence type="ECO:0000256" key="2">
    <source>
        <dbReference type="ARBA" id="ARBA00022603"/>
    </source>
</evidence>
<dbReference type="InterPro" id="IPR029063">
    <property type="entry name" value="SAM-dependent_MTases_sf"/>
</dbReference>
<evidence type="ECO:0000256" key="3">
    <source>
        <dbReference type="ARBA" id="ARBA00022679"/>
    </source>
</evidence>
<dbReference type="HAMAP" id="MF_00560">
    <property type="entry name" value="Tran_acon_Me_trans"/>
    <property type="match status" value="1"/>
</dbReference>
<sequence length="264" mass="29634">MTKDWNPALYRRYEDERTRPARDLLGRVELDPPANGRPLVVYDLGCGPGNSTELLVERFPGARVTGIDSSEAMLADARARLPGCRFERHDVAEWRPEDAPDLIYANATLQWLPGHEALVPRLFGLLAPGGVLAVQMPDNREEPTHRLMRAVAGEGPWRETIGEAALVRTKILPLDAYYDLLAPLAAETDVWRTAYQHPMASPEAIVDWVRGTGLRPFIDPLGDEQRAGFLQDYTSRIAEAYRPKADGKLLLAFPRLFFVARRPR</sequence>
<dbReference type="Pfam" id="PF13649">
    <property type="entry name" value="Methyltransf_25"/>
    <property type="match status" value="1"/>
</dbReference>
<proteinExistence type="inferred from homology"/>
<dbReference type="EMBL" id="JANX01000118">
    <property type="protein sequence ID" value="KGM34116.1"/>
    <property type="molecule type" value="Genomic_DNA"/>
</dbReference>
<dbReference type="Proteomes" id="UP000029995">
    <property type="component" value="Unassembled WGS sequence"/>
</dbReference>
<dbReference type="NCBIfam" id="NF002463">
    <property type="entry name" value="PRK01683.1"/>
    <property type="match status" value="1"/>
</dbReference>
<comment type="similarity">
    <text evidence="5">Belongs to the methyltransferase superfamily. Tam family.</text>
</comment>
<keyword evidence="2 5" id="KW-0489">Methyltransferase</keyword>
<comment type="function">
    <text evidence="5">Catalyzes the S-adenosylmethionine monomethyl esterification of trans-aconitate.</text>
</comment>
<dbReference type="EC" id="2.1.1.144" evidence="5"/>
<dbReference type="SUPFAM" id="SSF53335">
    <property type="entry name" value="S-adenosyl-L-methionine-dependent methyltransferases"/>
    <property type="match status" value="1"/>
</dbReference>
<evidence type="ECO:0000313" key="7">
    <source>
        <dbReference type="EMBL" id="KGM34116.1"/>
    </source>
</evidence>
<dbReference type="InterPro" id="IPR041698">
    <property type="entry name" value="Methyltransf_25"/>
</dbReference>
<dbReference type="GO" id="GO:0030798">
    <property type="term" value="F:trans-aconitate 2-methyltransferase activity"/>
    <property type="evidence" value="ECO:0007669"/>
    <property type="project" value="UniProtKB-UniRule"/>
</dbReference>
<dbReference type="InterPro" id="IPR023506">
    <property type="entry name" value="Trans-aconitate_MeTrfase"/>
</dbReference>
<organism evidence="7 8">
    <name type="scientific">Inquilinus limosus MP06</name>
    <dbReference type="NCBI Taxonomy" id="1398085"/>
    <lineage>
        <taxon>Bacteria</taxon>
        <taxon>Pseudomonadati</taxon>
        <taxon>Pseudomonadota</taxon>
        <taxon>Alphaproteobacteria</taxon>
        <taxon>Rhodospirillales</taxon>
        <taxon>Rhodospirillaceae</taxon>
        <taxon>Inquilinus</taxon>
    </lineage>
</organism>
<dbReference type="CDD" id="cd02440">
    <property type="entry name" value="AdoMet_MTases"/>
    <property type="match status" value="1"/>
</dbReference>
<evidence type="ECO:0000313" key="8">
    <source>
        <dbReference type="Proteomes" id="UP000029995"/>
    </source>
</evidence>
<comment type="caution">
    <text evidence="7">The sequence shown here is derived from an EMBL/GenBank/DDBJ whole genome shotgun (WGS) entry which is preliminary data.</text>
</comment>
<keyword evidence="4 5" id="KW-0949">S-adenosyl-L-methionine</keyword>
<dbReference type="GO" id="GO:0005737">
    <property type="term" value="C:cytoplasm"/>
    <property type="evidence" value="ECO:0007669"/>
    <property type="project" value="UniProtKB-SubCell"/>
</dbReference>
<dbReference type="Gene3D" id="3.40.50.150">
    <property type="entry name" value="Vaccinia Virus protein VP39"/>
    <property type="match status" value="1"/>
</dbReference>
<evidence type="ECO:0000256" key="4">
    <source>
        <dbReference type="ARBA" id="ARBA00022691"/>
    </source>
</evidence>
<dbReference type="PANTHER" id="PTHR43861:SF1">
    <property type="entry name" value="TRANS-ACONITATE 2-METHYLTRANSFERASE"/>
    <property type="match status" value="1"/>
</dbReference>
<dbReference type="Gene3D" id="1.10.150.290">
    <property type="entry name" value="S-adenosyl-L-methionine-dependent methyltransferases"/>
    <property type="match status" value="1"/>
</dbReference>
<protein>
    <recommendedName>
        <fullName evidence="5">Trans-aconitate 2-methyltransferase</fullName>
        <ecNumber evidence="5">2.1.1.144</ecNumber>
    </recommendedName>
</protein>
<keyword evidence="1 5" id="KW-0963">Cytoplasm</keyword>
<feature type="domain" description="Methyltransferase" evidence="6">
    <location>
        <begin position="41"/>
        <end position="130"/>
    </location>
</feature>
<gene>
    <name evidence="5" type="primary">tam</name>
    <name evidence="7" type="ORF">P409_11995</name>
</gene>
<evidence type="ECO:0000256" key="1">
    <source>
        <dbReference type="ARBA" id="ARBA00022490"/>
    </source>
</evidence>
<name>A0A0A0D607_9PROT</name>
<evidence type="ECO:0000256" key="5">
    <source>
        <dbReference type="HAMAP-Rule" id="MF_00560"/>
    </source>
</evidence>